<dbReference type="OrthoDB" id="67652at2"/>
<dbReference type="PANTHER" id="PTHR42999:SF1">
    <property type="entry name" value="PENTAPEPTIDE REPEAT-CONTAINING PROTEIN"/>
    <property type="match status" value="1"/>
</dbReference>
<dbReference type="InterPro" id="IPR052949">
    <property type="entry name" value="PA_immunity-related"/>
</dbReference>
<dbReference type="Proteomes" id="UP000269493">
    <property type="component" value="Unassembled WGS sequence"/>
</dbReference>
<evidence type="ECO:0000313" key="1">
    <source>
        <dbReference type="EMBL" id="RKT50851.1"/>
    </source>
</evidence>
<organism evidence="1 2">
    <name type="scientific">Coprobacter fastidiosus NSB1 = JCM 33896</name>
    <dbReference type="NCBI Taxonomy" id="1349822"/>
    <lineage>
        <taxon>Bacteria</taxon>
        <taxon>Pseudomonadati</taxon>
        <taxon>Bacteroidota</taxon>
        <taxon>Bacteroidia</taxon>
        <taxon>Bacteroidales</taxon>
        <taxon>Barnesiellaceae</taxon>
        <taxon>Coprobacter</taxon>
    </lineage>
</organism>
<dbReference type="AlphaFoldDB" id="A0A495VN64"/>
<dbReference type="Gene3D" id="2.160.20.80">
    <property type="entry name" value="E3 ubiquitin-protein ligase SopA"/>
    <property type="match status" value="1"/>
</dbReference>
<gene>
    <name evidence="1" type="ORF">BC742_1806</name>
</gene>
<dbReference type="SUPFAM" id="SSF141571">
    <property type="entry name" value="Pentapeptide repeat-like"/>
    <property type="match status" value="1"/>
</dbReference>
<protein>
    <submittedName>
        <fullName evidence="1">Uncharacterized protein YjbI with pentapeptide repeats</fullName>
    </submittedName>
</protein>
<accession>A0A495VN64</accession>
<dbReference type="PANTHER" id="PTHR42999">
    <property type="entry name" value="ANTIBIOTIC RESISTANCE PROTEIN MCBG"/>
    <property type="match status" value="1"/>
</dbReference>
<name>A0A495VN64_9BACT</name>
<dbReference type="GeneID" id="92929692"/>
<comment type="caution">
    <text evidence="1">The sequence shown here is derived from an EMBL/GenBank/DDBJ whole genome shotgun (WGS) entry which is preliminary data.</text>
</comment>
<reference evidence="1 2" key="1">
    <citation type="submission" date="2018-10" db="EMBL/GenBank/DDBJ databases">
        <title>Genomic Encyclopedia of Archaeal and Bacterial Type Strains, Phase II (KMG-II): from individual species to whole genera.</title>
        <authorList>
            <person name="Goeker M."/>
        </authorList>
    </citation>
    <scope>NUCLEOTIDE SEQUENCE [LARGE SCALE GENOMIC DNA]</scope>
    <source>
        <strain evidence="1 2">NSB1</strain>
    </source>
</reference>
<proteinExistence type="predicted"/>
<dbReference type="RefSeq" id="WP_022389585.1">
    <property type="nucleotide sequence ID" value="NZ_KI440802.1"/>
</dbReference>
<keyword evidence="2" id="KW-1185">Reference proteome</keyword>
<evidence type="ECO:0000313" key="2">
    <source>
        <dbReference type="Proteomes" id="UP000269493"/>
    </source>
</evidence>
<sequence>MESYIFGQLISGINFNETPLCNEYEQCIFKNCIFHNCDLSHKIFRECKFESCDLSLSKMNNTTLSEIDFLGCKILGVQFNECRRFLLSFRFENCSLRLSVFYNLKLKEACFNKCDLQEADFTETDLTNASFQECNLYRAIFDHANLEKADFRTSNYYSINPETNRLKGARFSLNGLPGLLERYGIIIE</sequence>
<dbReference type="InterPro" id="IPR001646">
    <property type="entry name" value="5peptide_repeat"/>
</dbReference>
<dbReference type="EMBL" id="RBXN01000006">
    <property type="protein sequence ID" value="RKT50851.1"/>
    <property type="molecule type" value="Genomic_DNA"/>
</dbReference>
<dbReference type="Pfam" id="PF13599">
    <property type="entry name" value="Pentapeptide_4"/>
    <property type="match status" value="1"/>
</dbReference>